<dbReference type="Proteomes" id="UP000029040">
    <property type="component" value="Unassembled WGS sequence"/>
</dbReference>
<protein>
    <recommendedName>
        <fullName evidence="5">Zinc ribbon domain-containing protein</fullName>
    </recommendedName>
</protein>
<reference evidence="3 4" key="1">
    <citation type="submission" date="2014-03" db="EMBL/GenBank/DDBJ databases">
        <title>Genomics of Bifidobacteria.</title>
        <authorList>
            <person name="Ventura M."/>
            <person name="Milani C."/>
            <person name="Lugli G.A."/>
        </authorList>
    </citation>
    <scope>NUCLEOTIDE SEQUENCE [LARGE SCALE GENOMIC DNA]</scope>
    <source>
        <strain evidence="3 4">LMG 14934</strain>
    </source>
</reference>
<accession>A0A087CS68</accession>
<evidence type="ECO:0008006" key="5">
    <source>
        <dbReference type="Google" id="ProtNLM"/>
    </source>
</evidence>
<feature type="region of interest" description="Disordered" evidence="1">
    <location>
        <begin position="132"/>
        <end position="152"/>
    </location>
</feature>
<dbReference type="EMBL" id="JGZM01000007">
    <property type="protein sequence ID" value="KFI86118.1"/>
    <property type="molecule type" value="Genomic_DNA"/>
</dbReference>
<feature type="transmembrane region" description="Helical" evidence="2">
    <location>
        <begin position="57"/>
        <end position="82"/>
    </location>
</feature>
<keyword evidence="2" id="KW-0472">Membrane</keyword>
<evidence type="ECO:0000256" key="2">
    <source>
        <dbReference type="SAM" id="Phobius"/>
    </source>
</evidence>
<dbReference type="RefSeq" id="WP_152595094.1">
    <property type="nucleotide sequence ID" value="NZ_JDTM01000011.1"/>
</dbReference>
<comment type="caution">
    <text evidence="3">The sequence shown here is derived from an EMBL/GenBank/DDBJ whole genome shotgun (WGS) entry which is preliminary data.</text>
</comment>
<evidence type="ECO:0000313" key="3">
    <source>
        <dbReference type="EMBL" id="KFI86118.1"/>
    </source>
</evidence>
<organism evidence="3 4">
    <name type="scientific">Bifidobacterium pullorum subsp. saeculare DSM 6531 = LMG 14934</name>
    <dbReference type="NCBI Taxonomy" id="1437611"/>
    <lineage>
        <taxon>Bacteria</taxon>
        <taxon>Bacillati</taxon>
        <taxon>Actinomycetota</taxon>
        <taxon>Actinomycetes</taxon>
        <taxon>Bifidobacteriales</taxon>
        <taxon>Bifidobacteriaceae</taxon>
        <taxon>Bifidobacterium</taxon>
    </lineage>
</organism>
<keyword evidence="2" id="KW-1133">Transmembrane helix</keyword>
<keyword evidence="2" id="KW-0812">Transmembrane</keyword>
<gene>
    <name evidence="3" type="ORF">BSAE_1718</name>
</gene>
<evidence type="ECO:0000256" key="1">
    <source>
        <dbReference type="SAM" id="MobiDB-lite"/>
    </source>
</evidence>
<evidence type="ECO:0000313" key="4">
    <source>
        <dbReference type="Proteomes" id="UP000029040"/>
    </source>
</evidence>
<name>A0A087CS68_9BIFI</name>
<dbReference type="AlphaFoldDB" id="A0A087CS68"/>
<proteinExistence type="predicted"/>
<sequence length="475" mass="51925">MNINGKTRYCTACGARNIGGTRFCTVCGTEFEPDRQQVVAKIPEIESEPEPRSRRHWLIILGIVALILVAAGVVIAVALPMLTRTGEPADRVSAVDRTVYYTGTELDVTRRTKLIAYGLDGEPLTSYRVTLQPSATNREEDQSTATTDASGEDWSEAVLPVDDTDGFSFSEFDDVSDGTYGMVIEQTGKEQRRYRCPNVRLGDGLTNDRADDASEDTDASETIALRPDPDNPDGAILPTVTYTSRDVTMDANFVYHRGDTKMEVNTTWSYVQFDASDSSESGSDRLNNAIEDVFNQELNDAKAWDSDTASDPQCVLHTEQVTFLHGSVASVRTERRLIDWNNYFEVQVSGTLYDLDTGTVISTSTFANMTATEMQSKAVDAVRQYVANHPEDETTFPVGGELDNLIADETRYYIADEGLIVAIPVEESTDGGDDVGEGATDKMSTTVREIVVDGLGFDTALSIGTDVHSLHAEGT</sequence>